<dbReference type="Gene3D" id="1.10.287.470">
    <property type="entry name" value="Helix hairpin bin"/>
    <property type="match status" value="1"/>
</dbReference>
<feature type="chain" id="PRO_5046047981" evidence="2">
    <location>
        <begin position="36"/>
        <end position="321"/>
    </location>
</feature>
<dbReference type="RefSeq" id="WP_083526560.1">
    <property type="nucleotide sequence ID" value="NZ_BCNT01000004.1"/>
</dbReference>
<dbReference type="EMBL" id="JBHUMV010000002">
    <property type="protein sequence ID" value="MFD2753394.1"/>
    <property type="molecule type" value="Genomic_DNA"/>
</dbReference>
<proteinExistence type="predicted"/>
<accession>A0ABW5UL76</accession>
<evidence type="ECO:0000256" key="1">
    <source>
        <dbReference type="SAM" id="Coils"/>
    </source>
</evidence>
<reference evidence="4" key="1">
    <citation type="journal article" date="2019" name="Int. J. Syst. Evol. Microbiol.">
        <title>The Global Catalogue of Microorganisms (GCM) 10K type strain sequencing project: providing services to taxonomists for standard genome sequencing and annotation.</title>
        <authorList>
            <consortium name="The Broad Institute Genomics Platform"/>
            <consortium name="The Broad Institute Genome Sequencing Center for Infectious Disease"/>
            <person name="Wu L."/>
            <person name="Ma J."/>
        </authorList>
    </citation>
    <scope>NUCLEOTIDE SEQUENCE [LARGE SCALE GENOMIC DNA]</scope>
    <source>
        <strain evidence="4">TISTR 1906</strain>
    </source>
</reference>
<keyword evidence="1" id="KW-0175">Coiled coil</keyword>
<evidence type="ECO:0000313" key="3">
    <source>
        <dbReference type="EMBL" id="MFD2753394.1"/>
    </source>
</evidence>
<comment type="caution">
    <text evidence="3">The sequence shown here is derived from an EMBL/GenBank/DDBJ whole genome shotgun (WGS) entry which is preliminary data.</text>
</comment>
<name>A0ABW5UL76_9BURK</name>
<dbReference type="Proteomes" id="UP001597463">
    <property type="component" value="Unassembled WGS sequence"/>
</dbReference>
<sequence>MNVYRSRRADRSPVAQPLPCSLAAALILASAFAVSGCSPSRDTPSAISSAAAQAKNNAPVAMARGKIDVEGGLMELSAAAAGTVQQLSVKEGQAVQRGQLLLRVGDDAARADLSVAESEWQLAQARQKARLARLPVLKQTLARWQAAAREGAADAQNVDEAAQALRDAQSEIDVAAAEVVVAQRKVEQLRAQQKRFELHAPEAATVVRIATHAGANVQPGAPALVLLPKRPLIVRAELNESFANVVREGMHATVVADSDGGAAAVSFPNATVLRVSPVYGTARLQDDAQRGPIRVIECVLSFDQAPAQAKVGQNVRVSFHE</sequence>
<dbReference type="SUPFAM" id="SSF111369">
    <property type="entry name" value="HlyD-like secretion proteins"/>
    <property type="match status" value="1"/>
</dbReference>
<gene>
    <name evidence="3" type="ORF">ACFSW6_04810</name>
</gene>
<evidence type="ECO:0000313" key="4">
    <source>
        <dbReference type="Proteomes" id="UP001597463"/>
    </source>
</evidence>
<dbReference type="Gene3D" id="2.40.50.100">
    <property type="match status" value="1"/>
</dbReference>
<organism evidence="3 4">
    <name type="scientific">Comamonas terrae</name>
    <dbReference type="NCBI Taxonomy" id="673548"/>
    <lineage>
        <taxon>Bacteria</taxon>
        <taxon>Pseudomonadati</taxon>
        <taxon>Pseudomonadota</taxon>
        <taxon>Betaproteobacteria</taxon>
        <taxon>Burkholderiales</taxon>
        <taxon>Comamonadaceae</taxon>
        <taxon>Comamonas</taxon>
    </lineage>
</organism>
<evidence type="ECO:0000256" key="2">
    <source>
        <dbReference type="SAM" id="SignalP"/>
    </source>
</evidence>
<feature type="coiled-coil region" evidence="1">
    <location>
        <begin position="158"/>
        <end position="192"/>
    </location>
</feature>
<dbReference type="PANTHER" id="PTHR30469:SF15">
    <property type="entry name" value="HLYD FAMILY OF SECRETION PROTEINS"/>
    <property type="match status" value="1"/>
</dbReference>
<protein>
    <submittedName>
        <fullName evidence="3">HlyD family secretion protein</fullName>
    </submittedName>
</protein>
<keyword evidence="4" id="KW-1185">Reference proteome</keyword>
<keyword evidence="2" id="KW-0732">Signal</keyword>
<dbReference type="PANTHER" id="PTHR30469">
    <property type="entry name" value="MULTIDRUG RESISTANCE PROTEIN MDTA"/>
    <property type="match status" value="1"/>
</dbReference>
<feature type="signal peptide" evidence="2">
    <location>
        <begin position="1"/>
        <end position="35"/>
    </location>
</feature>
<dbReference type="Gene3D" id="2.40.30.170">
    <property type="match status" value="1"/>
</dbReference>